<organism evidence="2 3">
    <name type="scientific">Portunus trituberculatus</name>
    <name type="common">Swimming crab</name>
    <name type="synonym">Neptunus trituberculatus</name>
    <dbReference type="NCBI Taxonomy" id="210409"/>
    <lineage>
        <taxon>Eukaryota</taxon>
        <taxon>Metazoa</taxon>
        <taxon>Ecdysozoa</taxon>
        <taxon>Arthropoda</taxon>
        <taxon>Crustacea</taxon>
        <taxon>Multicrustacea</taxon>
        <taxon>Malacostraca</taxon>
        <taxon>Eumalacostraca</taxon>
        <taxon>Eucarida</taxon>
        <taxon>Decapoda</taxon>
        <taxon>Pleocyemata</taxon>
        <taxon>Brachyura</taxon>
        <taxon>Eubrachyura</taxon>
        <taxon>Portunoidea</taxon>
        <taxon>Portunidae</taxon>
        <taxon>Portuninae</taxon>
        <taxon>Portunus</taxon>
    </lineage>
</organism>
<feature type="compositionally biased region" description="Basic and acidic residues" evidence="1">
    <location>
        <begin position="14"/>
        <end position="30"/>
    </location>
</feature>
<sequence>MHAGDDETWEGDGVEERRECQGVEGSEIKPGDTAQGEGRQQSEREGEGWRGTARREGSEAK</sequence>
<feature type="region of interest" description="Disordered" evidence="1">
    <location>
        <begin position="1"/>
        <end position="61"/>
    </location>
</feature>
<dbReference type="EMBL" id="VSRR010092849">
    <property type="protein sequence ID" value="MPC92882.1"/>
    <property type="molecule type" value="Genomic_DNA"/>
</dbReference>
<dbReference type="AlphaFoldDB" id="A0A5B7J9K8"/>
<keyword evidence="3" id="KW-1185">Reference proteome</keyword>
<proteinExistence type="predicted"/>
<evidence type="ECO:0000256" key="1">
    <source>
        <dbReference type="SAM" id="MobiDB-lite"/>
    </source>
</evidence>
<dbReference type="Proteomes" id="UP000324222">
    <property type="component" value="Unassembled WGS sequence"/>
</dbReference>
<feature type="compositionally biased region" description="Acidic residues" evidence="1">
    <location>
        <begin position="1"/>
        <end position="13"/>
    </location>
</feature>
<protein>
    <submittedName>
        <fullName evidence="2">Uncharacterized protein</fullName>
    </submittedName>
</protein>
<feature type="compositionally biased region" description="Basic and acidic residues" evidence="1">
    <location>
        <begin position="40"/>
        <end position="61"/>
    </location>
</feature>
<gene>
    <name evidence="2" type="ORF">E2C01_087995</name>
</gene>
<accession>A0A5B7J9K8</accession>
<evidence type="ECO:0000313" key="2">
    <source>
        <dbReference type="EMBL" id="MPC92882.1"/>
    </source>
</evidence>
<name>A0A5B7J9K8_PORTR</name>
<reference evidence="2 3" key="1">
    <citation type="submission" date="2019-05" db="EMBL/GenBank/DDBJ databases">
        <title>Another draft genome of Portunus trituberculatus and its Hox gene families provides insights of decapod evolution.</title>
        <authorList>
            <person name="Jeong J.-H."/>
            <person name="Song I."/>
            <person name="Kim S."/>
            <person name="Choi T."/>
            <person name="Kim D."/>
            <person name="Ryu S."/>
            <person name="Kim W."/>
        </authorList>
    </citation>
    <scope>NUCLEOTIDE SEQUENCE [LARGE SCALE GENOMIC DNA]</scope>
    <source>
        <tissue evidence="2">Muscle</tissue>
    </source>
</reference>
<comment type="caution">
    <text evidence="2">The sequence shown here is derived from an EMBL/GenBank/DDBJ whole genome shotgun (WGS) entry which is preliminary data.</text>
</comment>
<evidence type="ECO:0000313" key="3">
    <source>
        <dbReference type="Proteomes" id="UP000324222"/>
    </source>
</evidence>